<dbReference type="Proteomes" id="UP001449657">
    <property type="component" value="Chromosome"/>
</dbReference>
<protein>
    <submittedName>
        <fullName evidence="2">DUF6048 family protein</fullName>
    </submittedName>
</protein>
<reference evidence="2 3" key="1">
    <citation type="submission" date="2024-03" db="EMBL/GenBank/DDBJ databases">
        <title>Chitinophaga caseinilytica sp. nov., a casein hydrolysing bacterium isolated from forest soil.</title>
        <authorList>
            <person name="Lee D.S."/>
            <person name="Han D.M."/>
            <person name="Baek J.H."/>
            <person name="Choi D.G."/>
            <person name="Jeon J.H."/>
            <person name="Jeon C.O."/>
        </authorList>
    </citation>
    <scope>NUCLEOTIDE SEQUENCE [LARGE SCALE GENOMIC DNA]</scope>
    <source>
        <strain evidence="2 3">KACC 19118</strain>
    </source>
</reference>
<feature type="chain" id="PRO_5046449762" evidence="1">
    <location>
        <begin position="23"/>
        <end position="245"/>
    </location>
</feature>
<evidence type="ECO:0000313" key="2">
    <source>
        <dbReference type="EMBL" id="WZN48078.1"/>
    </source>
</evidence>
<gene>
    <name evidence="2" type="ORF">WJU22_07805</name>
</gene>
<dbReference type="InterPro" id="IPR046111">
    <property type="entry name" value="DUF6048"/>
</dbReference>
<evidence type="ECO:0000256" key="1">
    <source>
        <dbReference type="SAM" id="SignalP"/>
    </source>
</evidence>
<name>A0ABZ2Z927_9BACT</name>
<dbReference type="Pfam" id="PF19515">
    <property type="entry name" value="DUF6048"/>
    <property type="match status" value="1"/>
</dbReference>
<keyword evidence="1" id="KW-0732">Signal</keyword>
<dbReference type="EMBL" id="CP150096">
    <property type="protein sequence ID" value="WZN48078.1"/>
    <property type="molecule type" value="Genomic_DNA"/>
</dbReference>
<proteinExistence type="predicted"/>
<organism evidence="2 3">
    <name type="scientific">Chitinophaga caseinilytica</name>
    <dbReference type="NCBI Taxonomy" id="2267521"/>
    <lineage>
        <taxon>Bacteria</taxon>
        <taxon>Pseudomonadati</taxon>
        <taxon>Bacteroidota</taxon>
        <taxon>Chitinophagia</taxon>
        <taxon>Chitinophagales</taxon>
        <taxon>Chitinophagaceae</taxon>
        <taxon>Chitinophaga</taxon>
    </lineage>
</organism>
<accession>A0ABZ2Z927</accession>
<sequence>MKFTLSSIFSACFLLIACCAVAQEKGAAAPQDKKKDSAKALVVEVPAGLRIGTDLSRIAMHFFQPYRTDATITLDARYRDRIFFASDISWNRTSHSDTLYNYKGNGIAISLGVNYNLLKKQVPKENFMLFAGMKYGFALFNYELPKYEVPGSYWGDFEGSLASSTKTAHWVELSVGMKVEVLKNFYLGWSIQDRLLLTKKISKGDYPPMVIPGFGKGNKGNVFDMQYTISYLLPMWKVKQKMSLP</sequence>
<dbReference type="RefSeq" id="WP_341842678.1">
    <property type="nucleotide sequence ID" value="NZ_CP149792.1"/>
</dbReference>
<keyword evidence="3" id="KW-1185">Reference proteome</keyword>
<evidence type="ECO:0000313" key="3">
    <source>
        <dbReference type="Proteomes" id="UP001449657"/>
    </source>
</evidence>
<feature type="signal peptide" evidence="1">
    <location>
        <begin position="1"/>
        <end position="22"/>
    </location>
</feature>
<dbReference type="PROSITE" id="PS51257">
    <property type="entry name" value="PROKAR_LIPOPROTEIN"/>
    <property type="match status" value="1"/>
</dbReference>